<dbReference type="Pfam" id="PF00149">
    <property type="entry name" value="Metallophos"/>
    <property type="match status" value="1"/>
</dbReference>
<reference evidence="2" key="1">
    <citation type="submission" date="2020-10" db="EMBL/GenBank/DDBJ databases">
        <authorList>
            <person name="Gilroy R."/>
        </authorList>
    </citation>
    <scope>NUCLEOTIDE SEQUENCE</scope>
    <source>
        <strain evidence="2">10532</strain>
    </source>
</reference>
<dbReference type="SUPFAM" id="SSF56300">
    <property type="entry name" value="Metallo-dependent phosphatases"/>
    <property type="match status" value="1"/>
</dbReference>
<dbReference type="AlphaFoldDB" id="A0A9D9HQF8"/>
<sequence>MKILVISDIHGKKEKINLIKEEAGKADLVIFGGDFCDITNPDSGDEILKELLHCNENLFAVIGNHDEIDFKDTLEQYDVSIEGSLSSFGGLLFTGSGGATPFSNDTPNERSEDCIVGDLKQVLSSDSGGGDRAWSNLVLVVHNPPFGTDCDKIPGDIHVGSKLLRNYIEEIKPVLVVTGHIHESQGISKIGETFVINPGALAAGEFAWVYISPDGKSKWNVEKIDLMKK</sequence>
<reference evidence="2" key="2">
    <citation type="journal article" date="2021" name="PeerJ">
        <title>Extensive microbial diversity within the chicken gut microbiome revealed by metagenomics and culture.</title>
        <authorList>
            <person name="Gilroy R."/>
            <person name="Ravi A."/>
            <person name="Getino M."/>
            <person name="Pursley I."/>
            <person name="Horton D.L."/>
            <person name="Alikhan N.F."/>
            <person name="Baker D."/>
            <person name="Gharbi K."/>
            <person name="Hall N."/>
            <person name="Watson M."/>
            <person name="Adriaenssens E.M."/>
            <person name="Foster-Nyarko E."/>
            <person name="Jarju S."/>
            <person name="Secka A."/>
            <person name="Antonio M."/>
            <person name="Oren A."/>
            <person name="Chaudhuri R.R."/>
            <person name="La Ragione R."/>
            <person name="Hildebrand F."/>
            <person name="Pallen M.J."/>
        </authorList>
    </citation>
    <scope>NUCLEOTIDE SEQUENCE</scope>
    <source>
        <strain evidence="2">10532</strain>
    </source>
</reference>
<organism evidence="2 3">
    <name type="scientific">Candidatus Gallitreponema excrementavium</name>
    <dbReference type="NCBI Taxonomy" id="2840840"/>
    <lineage>
        <taxon>Bacteria</taxon>
        <taxon>Pseudomonadati</taxon>
        <taxon>Spirochaetota</taxon>
        <taxon>Spirochaetia</taxon>
        <taxon>Spirochaetales</taxon>
        <taxon>Candidatus Gallitreponema</taxon>
    </lineage>
</organism>
<accession>A0A9D9HQF8</accession>
<gene>
    <name evidence="2" type="ORF">IAA81_06770</name>
</gene>
<dbReference type="Proteomes" id="UP000823638">
    <property type="component" value="Unassembled WGS sequence"/>
</dbReference>
<dbReference type="InterPro" id="IPR029052">
    <property type="entry name" value="Metallo-depent_PP-like"/>
</dbReference>
<feature type="domain" description="Calcineurin-like phosphoesterase" evidence="1">
    <location>
        <begin position="1"/>
        <end position="183"/>
    </location>
</feature>
<dbReference type="GO" id="GO:0016787">
    <property type="term" value="F:hydrolase activity"/>
    <property type="evidence" value="ECO:0007669"/>
    <property type="project" value="InterPro"/>
</dbReference>
<dbReference type="PANTHER" id="PTHR37523">
    <property type="entry name" value="METALLOPHOSPHOESTERASE"/>
    <property type="match status" value="1"/>
</dbReference>
<dbReference type="EMBL" id="JADIMM010000080">
    <property type="protein sequence ID" value="MBO8457916.1"/>
    <property type="molecule type" value="Genomic_DNA"/>
</dbReference>
<protein>
    <submittedName>
        <fullName evidence="2">Metallophosphoesterase family protein</fullName>
    </submittedName>
</protein>
<evidence type="ECO:0000313" key="2">
    <source>
        <dbReference type="EMBL" id="MBO8457916.1"/>
    </source>
</evidence>
<name>A0A9D9HQF8_9SPIR</name>
<proteinExistence type="predicted"/>
<comment type="caution">
    <text evidence="2">The sequence shown here is derived from an EMBL/GenBank/DDBJ whole genome shotgun (WGS) entry which is preliminary data.</text>
</comment>
<dbReference type="PANTHER" id="PTHR37523:SF1">
    <property type="entry name" value="CALCINEURIN-LIKE PHOSPHOESTERASE DOMAIN-CONTAINING PROTEIN"/>
    <property type="match status" value="1"/>
</dbReference>
<dbReference type="InterPro" id="IPR004843">
    <property type="entry name" value="Calcineurin-like_PHP"/>
</dbReference>
<evidence type="ECO:0000313" key="3">
    <source>
        <dbReference type="Proteomes" id="UP000823638"/>
    </source>
</evidence>
<dbReference type="Gene3D" id="3.60.21.10">
    <property type="match status" value="1"/>
</dbReference>
<evidence type="ECO:0000259" key="1">
    <source>
        <dbReference type="Pfam" id="PF00149"/>
    </source>
</evidence>